<organism evidence="2 4">
    <name type="scientific">Xanthomonas prunicola</name>
    <dbReference type="NCBI Taxonomy" id="2053930"/>
    <lineage>
        <taxon>Bacteria</taxon>
        <taxon>Pseudomonadati</taxon>
        <taxon>Pseudomonadota</taxon>
        <taxon>Gammaproteobacteria</taxon>
        <taxon>Lysobacterales</taxon>
        <taxon>Lysobacteraceae</taxon>
        <taxon>Xanthomonas</taxon>
    </lineage>
</organism>
<dbReference type="AlphaFoldDB" id="A0A2N3REN3"/>
<evidence type="ECO:0000256" key="1">
    <source>
        <dbReference type="SAM" id="MobiDB-lite"/>
    </source>
</evidence>
<proteinExistence type="predicted"/>
<dbReference type="Proteomes" id="UP000233720">
    <property type="component" value="Unassembled WGS sequence"/>
</dbReference>
<dbReference type="EMBL" id="PHKV01000012">
    <property type="protein sequence ID" value="PKV10968.1"/>
    <property type="molecule type" value="Genomic_DNA"/>
</dbReference>
<evidence type="ECO:0000313" key="3">
    <source>
        <dbReference type="EMBL" id="PKV15889.1"/>
    </source>
</evidence>
<evidence type="ECO:0000313" key="5">
    <source>
        <dbReference type="Proteomes" id="UP000233748"/>
    </source>
</evidence>
<feature type="region of interest" description="Disordered" evidence="1">
    <location>
        <begin position="68"/>
        <end position="99"/>
    </location>
</feature>
<evidence type="ECO:0000313" key="2">
    <source>
        <dbReference type="EMBL" id="PKV10968.1"/>
    </source>
</evidence>
<keyword evidence="5" id="KW-1185">Reference proteome</keyword>
<sequence length="99" mass="10790">MRAQLTAADTATSRGVGLPHANTSLCRTHTTSHRVFSLAPRSAQAPRGAARSNNPCNRRLAVMPRFSPRTTWPARNPPPLHVSQKIHQKTVPDSACRTS</sequence>
<evidence type="ECO:0000313" key="4">
    <source>
        <dbReference type="Proteomes" id="UP000233720"/>
    </source>
</evidence>
<feature type="region of interest" description="Disordered" evidence="1">
    <location>
        <begin position="1"/>
        <end position="24"/>
    </location>
</feature>
<protein>
    <submittedName>
        <fullName evidence="2">Uncharacterized protein</fullName>
    </submittedName>
</protein>
<dbReference type="EMBL" id="PHKW01000006">
    <property type="protein sequence ID" value="PKV15889.1"/>
    <property type="molecule type" value="Genomic_DNA"/>
</dbReference>
<comment type="caution">
    <text evidence="2">The sequence shown here is derived from an EMBL/GenBank/DDBJ whole genome shotgun (WGS) entry which is preliminary data.</text>
</comment>
<reference evidence="4 5" key="1">
    <citation type="submission" date="2017-11" db="EMBL/GenBank/DDBJ databases">
        <title>Xanthomonas prunicola sp. nov., a novel pathogen that affects nectarine (Prunus persica var. nectarine) trees.</title>
        <authorList>
            <person name="Lopez M."/>
            <person name="Lopez-Soriano P."/>
            <person name="Garita-Cambronero J."/>
            <person name="Beltran C."/>
            <person name="Taghouti G."/>
            <person name="Portier P."/>
            <person name="Cubero J."/>
            <person name="Fischer-Le Saux M."/>
            <person name="Marco-Noales E."/>
        </authorList>
    </citation>
    <scope>NUCLEOTIDE SEQUENCE [LARGE SCALE GENOMIC DNA]</scope>
    <source>
        <strain evidence="2 4">CFBP8353</strain>
        <strain evidence="3 5">CFBP8354</strain>
    </source>
</reference>
<dbReference type="Proteomes" id="UP000233748">
    <property type="component" value="Unassembled WGS sequence"/>
</dbReference>
<name>A0A2N3REN3_9XANT</name>
<gene>
    <name evidence="2" type="ORF">XpruCFBP8353_20735</name>
    <name evidence="3" type="ORF">XpruCFBP8354_17945</name>
</gene>
<accession>A0A2N3REN3</accession>